<keyword evidence="5 8" id="KW-0812">Transmembrane</keyword>
<reference evidence="11 12" key="1">
    <citation type="submission" date="2023-05" db="EMBL/GenBank/DDBJ databases">
        <title>Lithophilousrod everest ZFBP1038 complete genpme.</title>
        <authorList>
            <person name="Tian M."/>
        </authorList>
    </citation>
    <scope>NUCLEOTIDE SEQUENCE [LARGE SCALE GENOMIC DNA]</scope>
    <source>
        <strain evidence="11 12">ZFBP1038</strain>
    </source>
</reference>
<feature type="domain" description="ABC transmembrane type-1" evidence="10">
    <location>
        <begin position="88"/>
        <end position="291"/>
    </location>
</feature>
<dbReference type="InterPro" id="IPR035906">
    <property type="entry name" value="MetI-like_sf"/>
</dbReference>
<dbReference type="PROSITE" id="PS50928">
    <property type="entry name" value="ABC_TM1"/>
    <property type="match status" value="1"/>
</dbReference>
<comment type="subcellular location">
    <subcellularLocation>
        <location evidence="1 8">Cell membrane</location>
        <topology evidence="1 8">Multi-pass membrane protein</topology>
    </subcellularLocation>
</comment>
<evidence type="ECO:0000256" key="9">
    <source>
        <dbReference type="SAM" id="MobiDB-lite"/>
    </source>
</evidence>
<keyword evidence="7 8" id="KW-0472">Membrane</keyword>
<name>A0ABY8QR57_9MICO</name>
<evidence type="ECO:0000313" key="11">
    <source>
        <dbReference type="EMBL" id="WGW11479.1"/>
    </source>
</evidence>
<evidence type="ECO:0000256" key="4">
    <source>
        <dbReference type="ARBA" id="ARBA00022475"/>
    </source>
</evidence>
<dbReference type="EMBL" id="CP090958">
    <property type="protein sequence ID" value="WGW11479.1"/>
    <property type="molecule type" value="Genomic_DNA"/>
</dbReference>
<organism evidence="11 12">
    <name type="scientific">Saxibacter everestensis</name>
    <dbReference type="NCBI Taxonomy" id="2909229"/>
    <lineage>
        <taxon>Bacteria</taxon>
        <taxon>Bacillati</taxon>
        <taxon>Actinomycetota</taxon>
        <taxon>Actinomycetes</taxon>
        <taxon>Micrococcales</taxon>
        <taxon>Brevibacteriaceae</taxon>
        <taxon>Saxibacter</taxon>
    </lineage>
</organism>
<evidence type="ECO:0000256" key="3">
    <source>
        <dbReference type="ARBA" id="ARBA00022448"/>
    </source>
</evidence>
<keyword evidence="4" id="KW-1003">Cell membrane</keyword>
<dbReference type="PANTHER" id="PTHR42929:SF5">
    <property type="entry name" value="ABC TRANSPORTER PERMEASE PROTEIN"/>
    <property type="match status" value="1"/>
</dbReference>
<accession>A0ABY8QR57</accession>
<dbReference type="Proteomes" id="UP001209083">
    <property type="component" value="Chromosome"/>
</dbReference>
<evidence type="ECO:0000313" key="12">
    <source>
        <dbReference type="Proteomes" id="UP001209083"/>
    </source>
</evidence>
<keyword evidence="6 8" id="KW-1133">Transmembrane helix</keyword>
<evidence type="ECO:0000256" key="5">
    <source>
        <dbReference type="ARBA" id="ARBA00022692"/>
    </source>
</evidence>
<feature type="transmembrane region" description="Helical" evidence="8">
    <location>
        <begin position="123"/>
        <end position="146"/>
    </location>
</feature>
<sequence>MALDTLTPETPEIKPRPAEARPPKGRKSMWLLLLPMLVVFAAGFALPLLNVARFSLDRFDAAQGGQVPAWSMEQFLAVFSNELYRELIFRTFGLALATTLISIVLCYPLALAVTRGPRRLRGILMAVVMTPLMVSVVVKTFGWSVLLSGDGILQQALNATGLDIRLLFTPVGVTIGLVHTYMPFMALSLIAALAAIDRRTEEAATSLGSPPFKVFLKVTLPQTVNGLAAGSVLTFVTSMSALVTPQLLGGGRVSTIVTAIYDQATSGQNWPLASALGVVLLIITFIMLSLQALAVRRATN</sequence>
<comment type="similarity">
    <text evidence="2">Belongs to the binding-protein-dependent transport system permease family. CysTW subfamily.</text>
</comment>
<gene>
    <name evidence="11" type="ORF">LWF01_15500</name>
</gene>
<evidence type="ECO:0000259" key="10">
    <source>
        <dbReference type="PROSITE" id="PS50928"/>
    </source>
</evidence>
<dbReference type="CDD" id="cd06261">
    <property type="entry name" value="TM_PBP2"/>
    <property type="match status" value="1"/>
</dbReference>
<protein>
    <submittedName>
        <fullName evidence="11">ABC transporter permease</fullName>
    </submittedName>
</protein>
<feature type="transmembrane region" description="Helical" evidence="8">
    <location>
        <begin position="87"/>
        <end position="111"/>
    </location>
</feature>
<dbReference type="Pfam" id="PF00528">
    <property type="entry name" value="BPD_transp_1"/>
    <property type="match status" value="1"/>
</dbReference>
<dbReference type="PANTHER" id="PTHR42929">
    <property type="entry name" value="INNER MEMBRANE ABC TRANSPORTER PERMEASE PROTEIN YDCU-RELATED-RELATED"/>
    <property type="match status" value="1"/>
</dbReference>
<feature type="transmembrane region" description="Helical" evidence="8">
    <location>
        <begin position="166"/>
        <end position="196"/>
    </location>
</feature>
<evidence type="ECO:0000256" key="7">
    <source>
        <dbReference type="ARBA" id="ARBA00023136"/>
    </source>
</evidence>
<dbReference type="Gene3D" id="1.10.3720.10">
    <property type="entry name" value="MetI-like"/>
    <property type="match status" value="1"/>
</dbReference>
<feature type="transmembrane region" description="Helical" evidence="8">
    <location>
        <begin position="223"/>
        <end position="243"/>
    </location>
</feature>
<evidence type="ECO:0000256" key="2">
    <source>
        <dbReference type="ARBA" id="ARBA00007069"/>
    </source>
</evidence>
<proteinExistence type="inferred from homology"/>
<dbReference type="SUPFAM" id="SSF161098">
    <property type="entry name" value="MetI-like"/>
    <property type="match status" value="1"/>
</dbReference>
<feature type="region of interest" description="Disordered" evidence="9">
    <location>
        <begin position="1"/>
        <end position="23"/>
    </location>
</feature>
<dbReference type="RefSeq" id="WP_349638269.1">
    <property type="nucleotide sequence ID" value="NZ_CP090958.1"/>
</dbReference>
<evidence type="ECO:0000256" key="8">
    <source>
        <dbReference type="RuleBase" id="RU363032"/>
    </source>
</evidence>
<keyword evidence="3 8" id="KW-0813">Transport</keyword>
<evidence type="ECO:0000256" key="1">
    <source>
        <dbReference type="ARBA" id="ARBA00004651"/>
    </source>
</evidence>
<keyword evidence="12" id="KW-1185">Reference proteome</keyword>
<evidence type="ECO:0000256" key="6">
    <source>
        <dbReference type="ARBA" id="ARBA00022989"/>
    </source>
</evidence>
<dbReference type="InterPro" id="IPR000515">
    <property type="entry name" value="MetI-like"/>
</dbReference>
<feature type="compositionally biased region" description="Basic and acidic residues" evidence="9">
    <location>
        <begin position="11"/>
        <end position="22"/>
    </location>
</feature>
<feature type="transmembrane region" description="Helical" evidence="8">
    <location>
        <begin position="272"/>
        <end position="295"/>
    </location>
</feature>
<feature type="transmembrane region" description="Helical" evidence="8">
    <location>
        <begin position="30"/>
        <end position="49"/>
    </location>
</feature>